<keyword evidence="4" id="KW-0808">Transferase</keyword>
<dbReference type="InterPro" id="IPR029044">
    <property type="entry name" value="Nucleotide-diphossugar_trans"/>
</dbReference>
<dbReference type="SUPFAM" id="SSF53448">
    <property type="entry name" value="Nucleotide-diphospho-sugar transferases"/>
    <property type="match status" value="1"/>
</dbReference>
<comment type="catalytic activity">
    <reaction evidence="8">
        <text>dTTP + alpha-D-glucose 1-phosphate + H(+) = dTDP-alpha-D-glucose + diphosphate</text>
        <dbReference type="Rhea" id="RHEA:15225"/>
        <dbReference type="ChEBI" id="CHEBI:15378"/>
        <dbReference type="ChEBI" id="CHEBI:33019"/>
        <dbReference type="ChEBI" id="CHEBI:37568"/>
        <dbReference type="ChEBI" id="CHEBI:57477"/>
        <dbReference type="ChEBI" id="CHEBI:58601"/>
        <dbReference type="EC" id="2.7.7.24"/>
    </reaction>
</comment>
<evidence type="ECO:0000256" key="4">
    <source>
        <dbReference type="ARBA" id="ARBA00022679"/>
    </source>
</evidence>
<protein>
    <recommendedName>
        <fullName evidence="3">glucose-1-phosphate thymidylyltransferase</fullName>
        <ecNumber evidence="3">2.7.7.24</ecNumber>
    </recommendedName>
</protein>
<evidence type="ECO:0000313" key="10">
    <source>
        <dbReference type="EMBL" id="OGF15174.1"/>
    </source>
</evidence>
<evidence type="ECO:0000256" key="5">
    <source>
        <dbReference type="ARBA" id="ARBA00022695"/>
    </source>
</evidence>
<dbReference type="EC" id="2.7.7.24" evidence="3"/>
<evidence type="ECO:0000313" key="11">
    <source>
        <dbReference type="Proteomes" id="UP000177691"/>
    </source>
</evidence>
<dbReference type="PANTHER" id="PTHR43532">
    <property type="entry name" value="GLUCOSE-1-PHOSPHATE THYMIDYLYLTRANSFERASE"/>
    <property type="match status" value="1"/>
</dbReference>
<keyword evidence="10" id="KW-0946">Virion</keyword>
<accession>A0A1F5RLB2</accession>
<dbReference type="PANTHER" id="PTHR43532:SF1">
    <property type="entry name" value="GLUCOSE-1-PHOSPHATE THYMIDYLYLTRANSFERASE 1"/>
    <property type="match status" value="1"/>
</dbReference>
<evidence type="ECO:0000259" key="9">
    <source>
        <dbReference type="Pfam" id="PF00483"/>
    </source>
</evidence>
<comment type="similarity">
    <text evidence="2">Belongs to the glucose-1-phosphate thymidylyltransferase family.</text>
</comment>
<dbReference type="Pfam" id="PF00483">
    <property type="entry name" value="NTP_transferase"/>
    <property type="match status" value="1"/>
</dbReference>
<keyword evidence="7" id="KW-0460">Magnesium</keyword>
<reference evidence="10 11" key="1">
    <citation type="journal article" date="2016" name="Nat. Commun.">
        <title>Thousands of microbial genomes shed light on interconnected biogeochemical processes in an aquifer system.</title>
        <authorList>
            <person name="Anantharaman K."/>
            <person name="Brown C.T."/>
            <person name="Hug L.A."/>
            <person name="Sharon I."/>
            <person name="Castelle C.J."/>
            <person name="Probst A.J."/>
            <person name="Thomas B.C."/>
            <person name="Singh A."/>
            <person name="Wilkins M.J."/>
            <person name="Karaoz U."/>
            <person name="Brodie E.L."/>
            <person name="Williams K.H."/>
            <person name="Hubbard S.S."/>
            <person name="Banfield J.F."/>
        </authorList>
    </citation>
    <scope>NUCLEOTIDE SEQUENCE [LARGE SCALE GENOMIC DNA]</scope>
</reference>
<gene>
    <name evidence="10" type="ORF">A3D54_01320</name>
</gene>
<dbReference type="Gene3D" id="3.90.550.10">
    <property type="entry name" value="Spore Coat Polysaccharide Biosynthesis Protein SpsA, Chain A"/>
    <property type="match status" value="1"/>
</dbReference>
<organism evidence="10 11">
    <name type="scientific">Candidatus Falkowbacteria bacterium RIFCSPHIGHO2_02_FULL_45_15</name>
    <dbReference type="NCBI Taxonomy" id="1797987"/>
    <lineage>
        <taxon>Bacteria</taxon>
        <taxon>Candidatus Falkowiibacteriota</taxon>
    </lineage>
</organism>
<evidence type="ECO:0000256" key="8">
    <source>
        <dbReference type="ARBA" id="ARBA00049336"/>
    </source>
</evidence>
<name>A0A1F5RLB2_9BACT</name>
<keyword evidence="5" id="KW-0548">Nucleotidyltransferase</keyword>
<proteinExistence type="inferred from homology"/>
<dbReference type="Proteomes" id="UP000177691">
    <property type="component" value="Unassembled WGS sequence"/>
</dbReference>
<sequence>MRGIILSGGSGTRLAPLTKITSKQLLPVYHRPMIYYPLNTLIKAGIKEILIIIAPERAGDYLNLLGSGKEFGCKFTYEIQDKPRGLADAYRIGENFIDQENVCMILGDNIFADDLSAEIKNFKTGGKLFAKKVPDPERFGVVKFDERMKAVKIVEKPKEWLSDYALTGLYIFDNRVVGIVKNIQASARGEMEITDIQNWYLERGELEVAMVAGEWIDAGTFDSLLRAQNLAREKLADKLII</sequence>
<evidence type="ECO:0000256" key="1">
    <source>
        <dbReference type="ARBA" id="ARBA00001946"/>
    </source>
</evidence>
<evidence type="ECO:0000256" key="2">
    <source>
        <dbReference type="ARBA" id="ARBA00010480"/>
    </source>
</evidence>
<evidence type="ECO:0000256" key="7">
    <source>
        <dbReference type="ARBA" id="ARBA00022842"/>
    </source>
</evidence>
<dbReference type="InterPro" id="IPR005907">
    <property type="entry name" value="G1P_thy_trans_s"/>
</dbReference>
<feature type="domain" description="Nucleotidyl transferase" evidence="9">
    <location>
        <begin position="3"/>
        <end position="231"/>
    </location>
</feature>
<evidence type="ECO:0000256" key="6">
    <source>
        <dbReference type="ARBA" id="ARBA00022723"/>
    </source>
</evidence>
<comment type="caution">
    <text evidence="10">The sequence shown here is derived from an EMBL/GenBank/DDBJ whole genome shotgun (WGS) entry which is preliminary data.</text>
</comment>
<evidence type="ECO:0000256" key="3">
    <source>
        <dbReference type="ARBA" id="ARBA00012461"/>
    </source>
</evidence>
<keyword evidence="10" id="KW-0167">Capsid protein</keyword>
<dbReference type="AlphaFoldDB" id="A0A1F5RLB2"/>
<comment type="cofactor">
    <cofactor evidence="1">
        <name>Mg(2+)</name>
        <dbReference type="ChEBI" id="CHEBI:18420"/>
    </cofactor>
</comment>
<dbReference type="GO" id="GO:0046872">
    <property type="term" value="F:metal ion binding"/>
    <property type="evidence" value="ECO:0007669"/>
    <property type="project" value="UniProtKB-KW"/>
</dbReference>
<dbReference type="GO" id="GO:0008879">
    <property type="term" value="F:glucose-1-phosphate thymidylyltransferase activity"/>
    <property type="evidence" value="ECO:0007669"/>
    <property type="project" value="UniProtKB-EC"/>
</dbReference>
<keyword evidence="6" id="KW-0479">Metal-binding</keyword>
<dbReference type="InterPro" id="IPR005835">
    <property type="entry name" value="NTP_transferase_dom"/>
</dbReference>
<dbReference type="EMBL" id="MFFU01000057">
    <property type="protein sequence ID" value="OGF15174.1"/>
    <property type="molecule type" value="Genomic_DNA"/>
</dbReference>